<keyword evidence="6" id="KW-0915">Sodium</keyword>
<evidence type="ECO:0000256" key="9">
    <source>
        <dbReference type="ARBA" id="ARBA00023201"/>
    </source>
</evidence>
<keyword evidence="9 11" id="KW-0739">Sodium transport</keyword>
<comment type="similarity">
    <text evidence="11">Belongs to the amiloride-sensitive sodium channel (TC 1.A.6) family.</text>
</comment>
<evidence type="ECO:0000256" key="10">
    <source>
        <dbReference type="ARBA" id="ARBA00023303"/>
    </source>
</evidence>
<evidence type="ECO:0000256" key="3">
    <source>
        <dbReference type="ARBA" id="ARBA00022461"/>
    </source>
</evidence>
<comment type="subcellular location">
    <subcellularLocation>
        <location evidence="1">Membrane</location>
        <topology evidence="1">Multi-pass membrane protein</topology>
    </subcellularLocation>
</comment>
<keyword evidence="14" id="KW-1185">Reference proteome</keyword>
<dbReference type="EMBL" id="VSWD01000007">
    <property type="protein sequence ID" value="KAK3097867.1"/>
    <property type="molecule type" value="Genomic_DNA"/>
</dbReference>
<evidence type="ECO:0000256" key="7">
    <source>
        <dbReference type="ARBA" id="ARBA00023065"/>
    </source>
</evidence>
<keyword evidence="10 11" id="KW-0407">Ion channel</keyword>
<evidence type="ECO:0000313" key="13">
    <source>
        <dbReference type="EMBL" id="KAK3097867.1"/>
    </source>
</evidence>
<dbReference type="GO" id="GO:0016020">
    <property type="term" value="C:membrane"/>
    <property type="evidence" value="ECO:0007669"/>
    <property type="project" value="UniProtKB-SubCell"/>
</dbReference>
<keyword evidence="5 12" id="KW-1133">Transmembrane helix</keyword>
<evidence type="ECO:0000256" key="8">
    <source>
        <dbReference type="ARBA" id="ARBA00023136"/>
    </source>
</evidence>
<accession>A0AA88YEF9</accession>
<reference evidence="13" key="1">
    <citation type="submission" date="2019-08" db="EMBL/GenBank/DDBJ databases">
        <title>The improved chromosome-level genome for the pearl oyster Pinctada fucata martensii using PacBio sequencing and Hi-C.</title>
        <authorList>
            <person name="Zheng Z."/>
        </authorList>
    </citation>
    <scope>NUCLEOTIDE SEQUENCE</scope>
    <source>
        <strain evidence="13">ZZ-2019</strain>
        <tissue evidence="13">Adductor muscle</tissue>
    </source>
</reference>
<evidence type="ECO:0000256" key="1">
    <source>
        <dbReference type="ARBA" id="ARBA00004141"/>
    </source>
</evidence>
<gene>
    <name evidence="13" type="ORF">FSP39_014002</name>
</gene>
<evidence type="ECO:0000313" key="14">
    <source>
        <dbReference type="Proteomes" id="UP001186944"/>
    </source>
</evidence>
<feature type="transmembrane region" description="Helical" evidence="12">
    <location>
        <begin position="12"/>
        <end position="36"/>
    </location>
</feature>
<protein>
    <submittedName>
        <fullName evidence="13">Uncharacterized protein</fullName>
    </submittedName>
</protein>
<evidence type="ECO:0000256" key="6">
    <source>
        <dbReference type="ARBA" id="ARBA00023053"/>
    </source>
</evidence>
<keyword evidence="3 11" id="KW-0894">Sodium channel</keyword>
<dbReference type="GO" id="GO:0005272">
    <property type="term" value="F:sodium channel activity"/>
    <property type="evidence" value="ECO:0007669"/>
    <property type="project" value="UniProtKB-KW"/>
</dbReference>
<name>A0AA88YEF9_PINIB</name>
<evidence type="ECO:0000256" key="11">
    <source>
        <dbReference type="RuleBase" id="RU000679"/>
    </source>
</evidence>
<keyword evidence="7 11" id="KW-0406">Ion transport</keyword>
<evidence type="ECO:0000256" key="5">
    <source>
        <dbReference type="ARBA" id="ARBA00022989"/>
    </source>
</evidence>
<organism evidence="13 14">
    <name type="scientific">Pinctada imbricata</name>
    <name type="common">Atlantic pearl-oyster</name>
    <name type="synonym">Pinctada martensii</name>
    <dbReference type="NCBI Taxonomy" id="66713"/>
    <lineage>
        <taxon>Eukaryota</taxon>
        <taxon>Metazoa</taxon>
        <taxon>Spiralia</taxon>
        <taxon>Lophotrochozoa</taxon>
        <taxon>Mollusca</taxon>
        <taxon>Bivalvia</taxon>
        <taxon>Autobranchia</taxon>
        <taxon>Pteriomorphia</taxon>
        <taxon>Pterioida</taxon>
        <taxon>Pterioidea</taxon>
        <taxon>Pteriidae</taxon>
        <taxon>Pinctada</taxon>
    </lineage>
</organism>
<sequence>EENFVSDIGGQLGLWAGISVLSLAEILELLVLIFMACCRKRKTQDSANVTELEPDQKPKVAL</sequence>
<evidence type="ECO:0000256" key="4">
    <source>
        <dbReference type="ARBA" id="ARBA00022692"/>
    </source>
</evidence>
<keyword evidence="8 12" id="KW-0472">Membrane</keyword>
<keyword evidence="4 11" id="KW-0812">Transmembrane</keyword>
<comment type="caution">
    <text evidence="13">The sequence shown here is derived from an EMBL/GenBank/DDBJ whole genome shotgun (WGS) entry which is preliminary data.</text>
</comment>
<proteinExistence type="inferred from homology"/>
<dbReference type="AlphaFoldDB" id="A0AA88YEF9"/>
<dbReference type="Gene3D" id="1.10.287.770">
    <property type="entry name" value="YojJ-like"/>
    <property type="match status" value="1"/>
</dbReference>
<evidence type="ECO:0000256" key="2">
    <source>
        <dbReference type="ARBA" id="ARBA00022448"/>
    </source>
</evidence>
<dbReference type="InterPro" id="IPR001873">
    <property type="entry name" value="ENaC"/>
</dbReference>
<dbReference type="Proteomes" id="UP001186944">
    <property type="component" value="Unassembled WGS sequence"/>
</dbReference>
<feature type="non-terminal residue" evidence="13">
    <location>
        <position position="1"/>
    </location>
</feature>
<evidence type="ECO:0000256" key="12">
    <source>
        <dbReference type="SAM" id="Phobius"/>
    </source>
</evidence>
<dbReference type="Pfam" id="PF00858">
    <property type="entry name" value="ASC"/>
    <property type="match status" value="1"/>
</dbReference>
<keyword evidence="2 11" id="KW-0813">Transport</keyword>